<feature type="region of interest" description="Disordered" evidence="1">
    <location>
        <begin position="51"/>
        <end position="71"/>
    </location>
</feature>
<proteinExistence type="predicted"/>
<protein>
    <submittedName>
        <fullName evidence="2">Uncharacterized protein</fullName>
    </submittedName>
</protein>
<organism evidence="2">
    <name type="scientific">Rhizophora mucronata</name>
    <name type="common">Asiatic mangrove</name>
    <dbReference type="NCBI Taxonomy" id="61149"/>
    <lineage>
        <taxon>Eukaryota</taxon>
        <taxon>Viridiplantae</taxon>
        <taxon>Streptophyta</taxon>
        <taxon>Embryophyta</taxon>
        <taxon>Tracheophyta</taxon>
        <taxon>Spermatophyta</taxon>
        <taxon>Magnoliopsida</taxon>
        <taxon>eudicotyledons</taxon>
        <taxon>Gunneridae</taxon>
        <taxon>Pentapetalae</taxon>
        <taxon>rosids</taxon>
        <taxon>fabids</taxon>
        <taxon>Malpighiales</taxon>
        <taxon>Rhizophoraceae</taxon>
        <taxon>Rhizophora</taxon>
    </lineage>
</organism>
<evidence type="ECO:0000256" key="1">
    <source>
        <dbReference type="SAM" id="MobiDB-lite"/>
    </source>
</evidence>
<name>A0A2P2M713_RHIMU</name>
<accession>A0A2P2M713</accession>
<sequence>MILVVLLTLVLECLAFFQSLVRLLLVLLLLPLVVKMATTQAITTNRLQQQNLWSREPRPGDAGSSKFGKRRGSANTIYSTTILPGPSAPTTPLFLYIYL</sequence>
<evidence type="ECO:0000313" key="2">
    <source>
        <dbReference type="EMBL" id="MBX26003.1"/>
    </source>
</evidence>
<reference evidence="2" key="1">
    <citation type="submission" date="2018-02" db="EMBL/GenBank/DDBJ databases">
        <title>Rhizophora mucronata_Transcriptome.</title>
        <authorList>
            <person name="Meera S.P."/>
            <person name="Sreeshan A."/>
            <person name="Augustine A."/>
        </authorList>
    </citation>
    <scope>NUCLEOTIDE SEQUENCE</scope>
    <source>
        <tissue evidence="2">Leaf</tissue>
    </source>
</reference>
<dbReference type="AlphaFoldDB" id="A0A2P2M713"/>
<dbReference type="EMBL" id="GGEC01045519">
    <property type="protein sequence ID" value="MBX26003.1"/>
    <property type="molecule type" value="Transcribed_RNA"/>
</dbReference>